<evidence type="ECO:0000256" key="8">
    <source>
        <dbReference type="SAM" id="Phobius"/>
    </source>
</evidence>
<protein>
    <submittedName>
        <fullName evidence="9">Uncharacterized protein</fullName>
    </submittedName>
</protein>
<comment type="subcellular location">
    <subcellularLocation>
        <location evidence="1">Membrane</location>
        <topology evidence="1">Multi-pass membrane protein</topology>
    </subcellularLocation>
</comment>
<dbReference type="OrthoDB" id="1865379at2759"/>
<evidence type="ECO:0000256" key="2">
    <source>
        <dbReference type="ARBA" id="ARBA00006213"/>
    </source>
</evidence>
<dbReference type="PANTHER" id="PTHR31376:SF105">
    <property type="entry name" value="PURINE PERMEASE-RELATED"/>
    <property type="match status" value="1"/>
</dbReference>
<reference evidence="9 10" key="1">
    <citation type="journal article" date="2020" name="Nat. Food">
        <title>A phased Vanilla planifolia genome enables genetic improvement of flavour and production.</title>
        <authorList>
            <person name="Hasing T."/>
            <person name="Tang H."/>
            <person name="Brym M."/>
            <person name="Khazi F."/>
            <person name="Huang T."/>
            <person name="Chambers A.H."/>
        </authorList>
    </citation>
    <scope>NUCLEOTIDE SEQUENCE [LARGE SCALE GENOMIC DNA]</scope>
    <source>
        <tissue evidence="9">Leaf</tissue>
    </source>
</reference>
<evidence type="ECO:0000313" key="10">
    <source>
        <dbReference type="Proteomes" id="UP000639772"/>
    </source>
</evidence>
<dbReference type="GO" id="GO:0005345">
    <property type="term" value="F:purine nucleobase transmembrane transporter activity"/>
    <property type="evidence" value="ECO:0007669"/>
    <property type="project" value="UniProtKB-ARBA"/>
</dbReference>
<proteinExistence type="inferred from homology"/>
<keyword evidence="5 8" id="KW-1133">Transmembrane helix</keyword>
<evidence type="ECO:0000256" key="3">
    <source>
        <dbReference type="ARBA" id="ARBA00022448"/>
    </source>
</evidence>
<name>A0A835Q3J9_VANPL</name>
<feature type="transmembrane region" description="Helical" evidence="8">
    <location>
        <begin position="60"/>
        <end position="82"/>
    </location>
</feature>
<dbReference type="SUPFAM" id="SSF103481">
    <property type="entry name" value="Multidrug resistance efflux transporter EmrE"/>
    <property type="match status" value="1"/>
</dbReference>
<evidence type="ECO:0000256" key="1">
    <source>
        <dbReference type="ARBA" id="ARBA00004141"/>
    </source>
</evidence>
<keyword evidence="3" id="KW-0813">Transport</keyword>
<dbReference type="InterPro" id="IPR030182">
    <property type="entry name" value="PUP_plant"/>
</dbReference>
<gene>
    <name evidence="9" type="ORF">HPP92_020823</name>
</gene>
<accession>A0A835Q3J9</accession>
<dbReference type="AlphaFoldDB" id="A0A835Q3J9"/>
<dbReference type="GO" id="GO:0015211">
    <property type="term" value="F:purine nucleoside transmembrane transporter activity"/>
    <property type="evidence" value="ECO:0007669"/>
    <property type="project" value="InterPro"/>
</dbReference>
<dbReference type="PANTHER" id="PTHR31376">
    <property type="entry name" value="OS09G0467300 PROTEIN-RELATED"/>
    <property type="match status" value="1"/>
</dbReference>
<dbReference type="InterPro" id="IPR037185">
    <property type="entry name" value="EmrE-like"/>
</dbReference>
<evidence type="ECO:0000256" key="7">
    <source>
        <dbReference type="SAM" id="MobiDB-lite"/>
    </source>
</evidence>
<comment type="caution">
    <text evidence="9">The sequence shown here is derived from an EMBL/GenBank/DDBJ whole genome shotgun (WGS) entry which is preliminary data.</text>
</comment>
<sequence>MGRRSSTRRKPSNAEDAGEDPPDLHSITAHDFLHFRTAPVVLLQAIGKEAKEFGLGKTKYYLVVVFTAVITQMFFLGAVGTINYTSAMFGGIIISLSITITEVLAVFFFHEKFDGEKGVALALSLWGSASLLLWGV</sequence>
<feature type="transmembrane region" description="Helical" evidence="8">
    <location>
        <begin position="88"/>
        <end position="109"/>
    </location>
</feature>
<feature type="compositionally biased region" description="Basic residues" evidence="7">
    <location>
        <begin position="1"/>
        <end position="11"/>
    </location>
</feature>
<evidence type="ECO:0000256" key="4">
    <source>
        <dbReference type="ARBA" id="ARBA00022692"/>
    </source>
</evidence>
<comment type="similarity">
    <text evidence="2">Belongs to the purine permeases (TC 2.A.7.14) family.</text>
</comment>
<dbReference type="Pfam" id="PF16913">
    <property type="entry name" value="PUNUT"/>
    <property type="match status" value="1"/>
</dbReference>
<keyword evidence="4 8" id="KW-0812">Transmembrane</keyword>
<organism evidence="9 10">
    <name type="scientific">Vanilla planifolia</name>
    <name type="common">Vanilla</name>
    <dbReference type="NCBI Taxonomy" id="51239"/>
    <lineage>
        <taxon>Eukaryota</taxon>
        <taxon>Viridiplantae</taxon>
        <taxon>Streptophyta</taxon>
        <taxon>Embryophyta</taxon>
        <taxon>Tracheophyta</taxon>
        <taxon>Spermatophyta</taxon>
        <taxon>Magnoliopsida</taxon>
        <taxon>Liliopsida</taxon>
        <taxon>Asparagales</taxon>
        <taxon>Orchidaceae</taxon>
        <taxon>Vanilloideae</taxon>
        <taxon>Vanilleae</taxon>
        <taxon>Vanilla</taxon>
    </lineage>
</organism>
<dbReference type="GO" id="GO:0016020">
    <property type="term" value="C:membrane"/>
    <property type="evidence" value="ECO:0007669"/>
    <property type="project" value="UniProtKB-SubCell"/>
</dbReference>
<evidence type="ECO:0000256" key="6">
    <source>
        <dbReference type="ARBA" id="ARBA00023136"/>
    </source>
</evidence>
<keyword evidence="6 8" id="KW-0472">Membrane</keyword>
<evidence type="ECO:0000313" key="9">
    <source>
        <dbReference type="EMBL" id="KAG0462347.1"/>
    </source>
</evidence>
<dbReference type="EMBL" id="JADCNM010000011">
    <property type="protein sequence ID" value="KAG0462347.1"/>
    <property type="molecule type" value="Genomic_DNA"/>
</dbReference>
<evidence type="ECO:0000256" key="5">
    <source>
        <dbReference type="ARBA" id="ARBA00022989"/>
    </source>
</evidence>
<feature type="region of interest" description="Disordered" evidence="7">
    <location>
        <begin position="1"/>
        <end position="23"/>
    </location>
</feature>
<dbReference type="Proteomes" id="UP000639772">
    <property type="component" value="Chromosome 11"/>
</dbReference>